<feature type="compositionally biased region" description="Acidic residues" evidence="4">
    <location>
        <begin position="245"/>
        <end position="258"/>
    </location>
</feature>
<evidence type="ECO:0000256" key="2">
    <source>
        <dbReference type="ARBA" id="ARBA00006856"/>
    </source>
</evidence>
<dbReference type="InterPro" id="IPR003890">
    <property type="entry name" value="MIF4G-like_typ-3"/>
</dbReference>
<dbReference type="InterPro" id="IPR016024">
    <property type="entry name" value="ARM-type_fold"/>
</dbReference>
<dbReference type="Pfam" id="PF02854">
    <property type="entry name" value="MIF4G"/>
    <property type="match status" value="1"/>
</dbReference>
<evidence type="ECO:0000256" key="4">
    <source>
        <dbReference type="SAM" id="MobiDB-lite"/>
    </source>
</evidence>
<evidence type="ECO:0000256" key="1">
    <source>
        <dbReference type="ARBA" id="ARBA00004604"/>
    </source>
</evidence>
<evidence type="ECO:0000313" key="6">
    <source>
        <dbReference type="EMBL" id="PVH96395.1"/>
    </source>
</evidence>
<dbReference type="GO" id="GO:0042274">
    <property type="term" value="P:ribosomal small subunit biogenesis"/>
    <property type="evidence" value="ECO:0007669"/>
    <property type="project" value="TreeGrafter"/>
</dbReference>
<dbReference type="Pfam" id="PF02847">
    <property type="entry name" value="MA3"/>
    <property type="match status" value="1"/>
</dbReference>
<gene>
    <name evidence="6" type="ORF">DM02DRAFT_569786</name>
</gene>
<feature type="compositionally biased region" description="Basic and acidic residues" evidence="4">
    <location>
        <begin position="112"/>
        <end position="123"/>
    </location>
</feature>
<comment type="subcellular location">
    <subcellularLocation>
        <location evidence="1">Nucleus</location>
        <location evidence="1">Nucleolus</location>
    </subcellularLocation>
</comment>
<protein>
    <recommendedName>
        <fullName evidence="5">MI domain-containing protein</fullName>
    </recommendedName>
</protein>
<dbReference type="EMBL" id="KZ805466">
    <property type="protein sequence ID" value="PVH96395.1"/>
    <property type="molecule type" value="Genomic_DNA"/>
</dbReference>
<feature type="domain" description="MI" evidence="5">
    <location>
        <begin position="606"/>
        <end position="742"/>
    </location>
</feature>
<evidence type="ECO:0000313" key="7">
    <source>
        <dbReference type="Proteomes" id="UP000244855"/>
    </source>
</evidence>
<dbReference type="SMART" id="SM00544">
    <property type="entry name" value="MA3"/>
    <property type="match status" value="1"/>
</dbReference>
<dbReference type="GO" id="GO:0003723">
    <property type="term" value="F:RNA binding"/>
    <property type="evidence" value="ECO:0007669"/>
    <property type="project" value="InterPro"/>
</dbReference>
<reference evidence="6 7" key="1">
    <citation type="journal article" date="2018" name="Sci. Rep.">
        <title>Comparative genomics provides insights into the lifestyle and reveals functional heterogeneity of dark septate endophytic fungi.</title>
        <authorList>
            <person name="Knapp D.G."/>
            <person name="Nemeth J.B."/>
            <person name="Barry K."/>
            <person name="Hainaut M."/>
            <person name="Henrissat B."/>
            <person name="Johnson J."/>
            <person name="Kuo A."/>
            <person name="Lim J.H.P."/>
            <person name="Lipzen A."/>
            <person name="Nolan M."/>
            <person name="Ohm R.A."/>
            <person name="Tamas L."/>
            <person name="Grigoriev I.V."/>
            <person name="Spatafora J.W."/>
            <person name="Nagy L.G."/>
            <person name="Kovacs G.M."/>
        </authorList>
    </citation>
    <scope>NUCLEOTIDE SEQUENCE [LARGE SCALE GENOMIC DNA]</scope>
    <source>
        <strain evidence="6 7">DSE2036</strain>
    </source>
</reference>
<dbReference type="Gene3D" id="1.25.40.180">
    <property type="match status" value="1"/>
</dbReference>
<feature type="region of interest" description="Disordered" evidence="4">
    <location>
        <begin position="1"/>
        <end position="266"/>
    </location>
</feature>
<keyword evidence="7" id="KW-1185">Reference proteome</keyword>
<sequence>MHQRQNGGPQLPKALRDQIGDTTSTKKRGPSRPSTSFTRKDRRKAERQGKKTQKSVQPKSTARYNATPGQPQPEDQSETKLSDEEEDSSLEVPSPKDVSDIVAQSHKPSKKTTKEDKEPDRQSNPKVSRALRDRLAQDDAEISALEKRLGIKRKNKTKGFDDGLDDVLGGLGGLDSEDEDLFAYQKSKRKRDGDDDWLASKRRRAAGDVTEGTVEQGESASDEEHGFHAPSSEDELDERGSGSSEESDFEGFDEETEGAAEVPRIRENPYIAPIAADAPQPGKYIPPALRAPPSSDSEALSRLRRQIQGLLNRLSDANIMTIVRDVETIYQNNPRGYVTSILIDLLVGLLADETVLLDTFLILHSGFLAAIYKVIGPDFGAQIIERIVSVFDKNYQRNKEGFGKQTTNLMSVMAELYCFQTIGSKIIFDYLRQFLDELSEINTELILRVVRVAGSHLRQDDPSSLKDIVLLLQKQVTKAGEGNFSVRTRFMIETINDLKNNKMKTGITASAVATEHVVRMKKQLGTLNSQNLKGSEPLRIGLNDIKDTEKKGKWWLVGASWRNDAAESNEPLPQRKEALNGESDVHGQTGEVDLFQLAREQRMNTDVRRAIFITIMSASDYKDAHVRLLKLNLKKAQETEIPRVIVHCAGCESTYNPYYTLLAQKFCMDHKSRKCFQFALWDVFKSLGERQDGEEDSSEDEDQGNGPAGDFSLRKLVNLGKLYGTLMAKDSLSITTLKPLNFPYLKAKTSRLVEIMLVTAILESQKKVKGKKDGEKKRDDKALLNVFINVDGAPEMIAGLQYFMKKVVGKTEITASKREKDSVRWACKQVTDMLERLMATTTLDEE</sequence>
<evidence type="ECO:0000256" key="3">
    <source>
        <dbReference type="ARBA" id="ARBA00023242"/>
    </source>
</evidence>
<proteinExistence type="inferred from homology"/>
<dbReference type="AlphaFoldDB" id="A0A2V1DEF2"/>
<dbReference type="InterPro" id="IPR050781">
    <property type="entry name" value="CWC22_splicing_factor"/>
</dbReference>
<comment type="similarity">
    <text evidence="2">Belongs to the CWC22 family.</text>
</comment>
<dbReference type="Proteomes" id="UP000244855">
    <property type="component" value="Unassembled WGS sequence"/>
</dbReference>
<dbReference type="InterPro" id="IPR003891">
    <property type="entry name" value="Initiation_fac_eIF4g_MI"/>
</dbReference>
<accession>A0A2V1DEF2</accession>
<name>A0A2V1DEF2_9PLEO</name>
<dbReference type="OrthoDB" id="361797at2759"/>
<dbReference type="PANTHER" id="PTHR18034:SF4">
    <property type="entry name" value="NUCLEOLAR MIF4G DOMAIN-CONTAINING PROTEIN 1"/>
    <property type="match status" value="1"/>
</dbReference>
<dbReference type="SMART" id="SM00543">
    <property type="entry name" value="MIF4G"/>
    <property type="match status" value="1"/>
</dbReference>
<dbReference type="PANTHER" id="PTHR18034">
    <property type="entry name" value="CELL CYCLE CONTROL PROTEIN CWF22-RELATED"/>
    <property type="match status" value="1"/>
</dbReference>
<feature type="compositionally biased region" description="Polar residues" evidence="4">
    <location>
        <begin position="54"/>
        <end position="69"/>
    </location>
</feature>
<dbReference type="STRING" id="97972.A0A2V1DEF2"/>
<evidence type="ECO:0000259" key="5">
    <source>
        <dbReference type="PROSITE" id="PS51366"/>
    </source>
</evidence>
<keyword evidence="3" id="KW-0539">Nucleus</keyword>
<organism evidence="6 7">
    <name type="scientific">Periconia macrospinosa</name>
    <dbReference type="NCBI Taxonomy" id="97972"/>
    <lineage>
        <taxon>Eukaryota</taxon>
        <taxon>Fungi</taxon>
        <taxon>Dikarya</taxon>
        <taxon>Ascomycota</taxon>
        <taxon>Pezizomycotina</taxon>
        <taxon>Dothideomycetes</taxon>
        <taxon>Pleosporomycetidae</taxon>
        <taxon>Pleosporales</taxon>
        <taxon>Massarineae</taxon>
        <taxon>Periconiaceae</taxon>
        <taxon>Periconia</taxon>
    </lineage>
</organism>
<dbReference type="SUPFAM" id="SSF48371">
    <property type="entry name" value="ARM repeat"/>
    <property type="match status" value="1"/>
</dbReference>
<dbReference type="GO" id="GO:0005730">
    <property type="term" value="C:nucleolus"/>
    <property type="evidence" value="ECO:0007669"/>
    <property type="project" value="UniProtKB-SubCell"/>
</dbReference>
<dbReference type="FunFam" id="1.25.40.180:FF:000050">
    <property type="entry name" value="Nuclear protein (Sgd1), putative"/>
    <property type="match status" value="1"/>
</dbReference>
<dbReference type="PROSITE" id="PS51366">
    <property type="entry name" value="MI"/>
    <property type="match status" value="1"/>
</dbReference>